<name>A0A5B6ZKV6_DAVIN</name>
<reference evidence="1" key="1">
    <citation type="submission" date="2019-08" db="EMBL/GenBank/DDBJ databases">
        <title>Reference gene set and small RNA set construction with multiple tissues from Davidia involucrata Baill.</title>
        <authorList>
            <person name="Yang H."/>
            <person name="Zhou C."/>
            <person name="Li G."/>
            <person name="Wang J."/>
            <person name="Gao P."/>
            <person name="Wang M."/>
            <person name="Wang R."/>
            <person name="Zhao Y."/>
        </authorList>
    </citation>
    <scope>NUCLEOTIDE SEQUENCE</scope>
    <source>
        <tissue evidence="1">Mixed with DoveR01_LX</tissue>
    </source>
</reference>
<accession>A0A5B6ZKV6</accession>
<protein>
    <submittedName>
        <fullName evidence="1">Uncharacterized protein</fullName>
    </submittedName>
</protein>
<proteinExistence type="predicted"/>
<dbReference type="EMBL" id="GHES01014085">
    <property type="protein sequence ID" value="MPA44644.1"/>
    <property type="molecule type" value="Transcribed_RNA"/>
</dbReference>
<organism evidence="1">
    <name type="scientific">Davidia involucrata</name>
    <name type="common">Dove tree</name>
    <dbReference type="NCBI Taxonomy" id="16924"/>
    <lineage>
        <taxon>Eukaryota</taxon>
        <taxon>Viridiplantae</taxon>
        <taxon>Streptophyta</taxon>
        <taxon>Embryophyta</taxon>
        <taxon>Tracheophyta</taxon>
        <taxon>Spermatophyta</taxon>
        <taxon>Magnoliopsida</taxon>
        <taxon>eudicotyledons</taxon>
        <taxon>Gunneridae</taxon>
        <taxon>Pentapetalae</taxon>
        <taxon>asterids</taxon>
        <taxon>Cornales</taxon>
        <taxon>Nyssaceae</taxon>
        <taxon>Davidia</taxon>
    </lineage>
</organism>
<gene>
    <name evidence="1" type="ORF">Din_014085</name>
</gene>
<evidence type="ECO:0000313" key="1">
    <source>
        <dbReference type="EMBL" id="MPA44644.1"/>
    </source>
</evidence>
<dbReference type="AlphaFoldDB" id="A0A5B6ZKV6"/>
<sequence>MSWVKNGHGAKNKHKAKIGPIKLYRLTHYGDDKGWSDYECQQIYDRVIAIHSQPPPEDSEPLTEEQICKQVLGTRPGYVREQGHGKVPPFVIFIKPLLD</sequence>